<dbReference type="RefSeq" id="WP_135197501.1">
    <property type="nucleotide sequence ID" value="NZ_BPKR01000001.1"/>
</dbReference>
<dbReference type="GeneID" id="61186155"/>
<dbReference type="GO" id="GO:0051301">
    <property type="term" value="P:cell division"/>
    <property type="evidence" value="ECO:0007669"/>
    <property type="project" value="UniProtKB-KW"/>
</dbReference>
<comment type="function">
    <text evidence="3">Participates in chromosomal partition during cell division. May act via the formation of a condensin-like complex containing Smc and ScpB that pull DNA away from mid-cell into both cell halves.</text>
</comment>
<dbReference type="Gene3D" id="6.10.250.2410">
    <property type="match status" value="1"/>
</dbReference>
<keyword evidence="3" id="KW-0131">Cell cycle</keyword>
<dbReference type="Pfam" id="PF02616">
    <property type="entry name" value="SMC_ScpA"/>
    <property type="match status" value="1"/>
</dbReference>
<gene>
    <name evidence="3" type="primary">scpA</name>
    <name evidence="4" type="ORF">FGL89_00280</name>
</gene>
<proteinExistence type="inferred from homology"/>
<comment type="subunit">
    <text evidence="3">Component of a cohesin-like complex composed of ScpA, ScpB and the Smc homodimer, in which ScpA and ScpB bind to the head domain of Smc. The presence of the three proteins is required for the association of the complex with DNA.</text>
</comment>
<dbReference type="InterPro" id="IPR003768">
    <property type="entry name" value="ScpA"/>
</dbReference>
<dbReference type="AlphaFoldDB" id="A0AAE6II95"/>
<dbReference type="EMBL" id="CP042374">
    <property type="protein sequence ID" value="QEA32681.1"/>
    <property type="molecule type" value="Genomic_DNA"/>
</dbReference>
<dbReference type="HAMAP" id="MF_01805">
    <property type="entry name" value="ScpA"/>
    <property type="match status" value="1"/>
</dbReference>
<dbReference type="PANTHER" id="PTHR33969">
    <property type="entry name" value="SEGREGATION AND CONDENSATION PROTEIN A"/>
    <property type="match status" value="1"/>
</dbReference>
<comment type="similarity">
    <text evidence="3">Belongs to the ScpA family.</text>
</comment>
<reference evidence="4 5" key="1">
    <citation type="submission" date="2019-06" db="EMBL/GenBank/DDBJ databases">
        <title>Genome analyses of bacteria isolated from kimchi.</title>
        <authorList>
            <person name="Lee S."/>
            <person name="Ahn S."/>
            <person name="Roh S."/>
        </authorList>
    </citation>
    <scope>NUCLEOTIDE SEQUENCE [LARGE SCALE GENOMIC DNA]</scope>
    <source>
        <strain evidence="4 5">CBA3620</strain>
    </source>
</reference>
<evidence type="ECO:0000256" key="2">
    <source>
        <dbReference type="ARBA" id="ARBA00044777"/>
    </source>
</evidence>
<evidence type="ECO:0000256" key="1">
    <source>
        <dbReference type="ARBA" id="ARBA00022829"/>
    </source>
</evidence>
<evidence type="ECO:0000313" key="5">
    <source>
        <dbReference type="Proteomes" id="UP000321332"/>
    </source>
</evidence>
<keyword evidence="3" id="KW-0963">Cytoplasm</keyword>
<sequence>MEKSNIAVSSLTIKLSEFEGPLDLLLHLIKKSEMDIFDLPIATITEQYLAFIHHQQDMQLDVASEYLVMAATLVQIKSTDLLPEEEFEDELIVEDFVDPREELMLQLLTYKQFQVASEALKTRQHPEQQSFGRLPMTIPSDAGPETFLSPGLGLVDLQVAFSHLLSKRRRQQPISRRVVSEKYTMADAMNNIKKHFAALQVGDVVNFELLFDGVYEREPLVMTFLALLEMAKSDQILLHQDDTDSEIFLEIEKIGNNE</sequence>
<keyword evidence="3" id="KW-0132">Cell division</keyword>
<dbReference type="PANTHER" id="PTHR33969:SF2">
    <property type="entry name" value="SEGREGATION AND CONDENSATION PROTEIN A"/>
    <property type="match status" value="1"/>
</dbReference>
<evidence type="ECO:0000256" key="3">
    <source>
        <dbReference type="HAMAP-Rule" id="MF_01805"/>
    </source>
</evidence>
<dbReference type="GO" id="GO:0006260">
    <property type="term" value="P:DNA replication"/>
    <property type="evidence" value="ECO:0007669"/>
    <property type="project" value="UniProtKB-UniRule"/>
</dbReference>
<accession>A0AAE6II95</accession>
<protein>
    <recommendedName>
        <fullName evidence="2 3">Segregation and condensation protein A</fullName>
    </recommendedName>
</protein>
<dbReference type="GO" id="GO:0005737">
    <property type="term" value="C:cytoplasm"/>
    <property type="evidence" value="ECO:0007669"/>
    <property type="project" value="UniProtKB-SubCell"/>
</dbReference>
<keyword evidence="1 3" id="KW-0159">Chromosome partition</keyword>
<evidence type="ECO:0000313" key="4">
    <source>
        <dbReference type="EMBL" id="QEA32681.1"/>
    </source>
</evidence>
<dbReference type="InterPro" id="IPR023093">
    <property type="entry name" value="ScpA-like_C"/>
</dbReference>
<dbReference type="Gene3D" id="1.10.10.580">
    <property type="entry name" value="Structural maintenance of chromosome 1. Chain E"/>
    <property type="match status" value="1"/>
</dbReference>
<dbReference type="GO" id="GO:0007059">
    <property type="term" value="P:chromosome segregation"/>
    <property type="evidence" value="ECO:0007669"/>
    <property type="project" value="UniProtKB-UniRule"/>
</dbReference>
<name>A0AAE6II95_LEUCA</name>
<organism evidence="4 5">
    <name type="scientific">Leuconostoc carnosum</name>
    <dbReference type="NCBI Taxonomy" id="1252"/>
    <lineage>
        <taxon>Bacteria</taxon>
        <taxon>Bacillati</taxon>
        <taxon>Bacillota</taxon>
        <taxon>Bacilli</taxon>
        <taxon>Lactobacillales</taxon>
        <taxon>Lactobacillaceae</taxon>
        <taxon>Leuconostoc</taxon>
    </lineage>
</organism>
<comment type="subcellular location">
    <subcellularLocation>
        <location evidence="3">Cytoplasm</location>
    </subcellularLocation>
    <text evidence="3">Associated with two foci at the outer edges of the nucleoid region in young cells, and at four foci within both cell halves in older cells.</text>
</comment>
<dbReference type="Proteomes" id="UP000321332">
    <property type="component" value="Chromosome"/>
</dbReference>